<dbReference type="GO" id="GO:0035312">
    <property type="term" value="F:5'-3' DNA exonuclease activity"/>
    <property type="evidence" value="ECO:0007669"/>
    <property type="project" value="TreeGrafter"/>
</dbReference>
<dbReference type="AlphaFoldDB" id="A0A6G9IE58"/>
<evidence type="ECO:0000259" key="1">
    <source>
        <dbReference type="SMART" id="SM00481"/>
    </source>
</evidence>
<dbReference type="InParanoid" id="A0A6G9IE58"/>
<dbReference type="PANTHER" id="PTHR42924">
    <property type="entry name" value="EXONUCLEASE"/>
    <property type="match status" value="1"/>
</dbReference>
<sequence>MSAEPKNYDLHSHTIASDGILSPTEVVLRAVENGVDVLAITDHDSTDGLAEAHAAIKTHDLPLKLINGVEISTVWSGLDIHVVGLNVDPNNSQLIELLKNQSAYRIERAKAISAKLERTRIMNAYEGAQEHAKGEIVSRAHFARFLVEKGFVPDIKRAFKKYLGKSGTAYVPPMWCSIGEAVQTIHAAGGQAVLAHPSRYDLTGAKLRKLFDVFKAAGGDGIEVSQSRQSQDDFYMLAKYAMQYQFLASRGSDFHDFNNYLDLGKTPPLSENVQPIWNNW</sequence>
<dbReference type="SUPFAM" id="SSF89550">
    <property type="entry name" value="PHP domain-like"/>
    <property type="match status" value="1"/>
</dbReference>
<evidence type="ECO:0000313" key="2">
    <source>
        <dbReference type="EMBL" id="QIQ22102.1"/>
    </source>
</evidence>
<accession>A0A6G9IE58</accession>
<organism evidence="2 3">
    <name type="scientific">Zophobihabitans entericus</name>
    <dbReference type="NCBI Taxonomy" id="1635327"/>
    <lineage>
        <taxon>Bacteria</taxon>
        <taxon>Pseudomonadati</taxon>
        <taxon>Pseudomonadota</taxon>
        <taxon>Gammaproteobacteria</taxon>
        <taxon>Orbales</taxon>
        <taxon>Orbaceae</taxon>
        <taxon>Zophobihabitans</taxon>
    </lineage>
</organism>
<dbReference type="PANTHER" id="PTHR42924:SF3">
    <property type="entry name" value="POLYMERASE_HISTIDINOL PHOSPHATASE N-TERMINAL DOMAIN-CONTAINING PROTEIN"/>
    <property type="match status" value="1"/>
</dbReference>
<dbReference type="SMART" id="SM00481">
    <property type="entry name" value="POLIIIAc"/>
    <property type="match status" value="1"/>
</dbReference>
<dbReference type="EMBL" id="CP050253">
    <property type="protein sequence ID" value="QIQ22102.1"/>
    <property type="molecule type" value="Genomic_DNA"/>
</dbReference>
<keyword evidence="3" id="KW-1185">Reference proteome</keyword>
<feature type="domain" description="Polymerase/histidinol phosphatase N-terminal" evidence="1">
    <location>
        <begin position="8"/>
        <end position="75"/>
    </location>
</feature>
<dbReference type="CDD" id="cd07438">
    <property type="entry name" value="PHP_HisPPase_AMP"/>
    <property type="match status" value="1"/>
</dbReference>
<name>A0A6G9IE58_9GAMM</name>
<dbReference type="Pfam" id="PF02811">
    <property type="entry name" value="PHP"/>
    <property type="match status" value="1"/>
</dbReference>
<dbReference type="Gene3D" id="3.20.20.140">
    <property type="entry name" value="Metal-dependent hydrolases"/>
    <property type="match status" value="1"/>
</dbReference>
<dbReference type="KEGG" id="orb:IPMB12_10635"/>
<dbReference type="FunCoup" id="A0A6G9IE58">
    <property type="interactions" value="212"/>
</dbReference>
<protein>
    <submittedName>
        <fullName evidence="2">PHP domain-containing protein</fullName>
    </submittedName>
</protein>
<dbReference type="RefSeq" id="WP_166917399.1">
    <property type="nucleotide sequence ID" value="NZ_CP050253.1"/>
</dbReference>
<dbReference type="InterPro" id="IPR004013">
    <property type="entry name" value="PHP_dom"/>
</dbReference>
<dbReference type="Gene3D" id="1.10.150.650">
    <property type="match status" value="1"/>
</dbReference>
<proteinExistence type="predicted"/>
<reference evidence="2 3" key="1">
    <citation type="submission" date="2020-03" db="EMBL/GenBank/DDBJ databases">
        <title>Complete genome sequence of Orbus sp. IPMB12 (BCRC 80908).</title>
        <authorList>
            <person name="Lo W.-S."/>
            <person name="Chang T.-H."/>
            <person name="Kuo C.-H."/>
        </authorList>
    </citation>
    <scope>NUCLEOTIDE SEQUENCE [LARGE SCALE GENOMIC DNA]</scope>
    <source>
        <strain evidence="2 3">IPMB12</strain>
    </source>
</reference>
<gene>
    <name evidence="2" type="ORF">IPMB12_10635</name>
</gene>
<evidence type="ECO:0000313" key="3">
    <source>
        <dbReference type="Proteomes" id="UP000501168"/>
    </source>
</evidence>
<dbReference type="InterPro" id="IPR003141">
    <property type="entry name" value="Pol/His_phosphatase_N"/>
</dbReference>
<dbReference type="InterPro" id="IPR052018">
    <property type="entry name" value="PHP_domain"/>
</dbReference>
<dbReference type="Proteomes" id="UP000501168">
    <property type="component" value="Chromosome"/>
</dbReference>
<dbReference type="GO" id="GO:0004534">
    <property type="term" value="F:5'-3' RNA exonuclease activity"/>
    <property type="evidence" value="ECO:0007669"/>
    <property type="project" value="TreeGrafter"/>
</dbReference>
<dbReference type="InterPro" id="IPR016195">
    <property type="entry name" value="Pol/histidinol_Pase-like"/>
</dbReference>